<reference evidence="2" key="1">
    <citation type="submission" date="2015-10" db="EMBL/GenBank/DDBJ databases">
        <title>Complete Genome Sequence of Aeromonas schubertii strain WL1483.</title>
        <authorList>
            <person name="Liu L."/>
        </authorList>
    </citation>
    <scope>NUCLEOTIDE SEQUENCE [LARGE SCALE GENOMIC DNA]</scope>
    <source>
        <strain evidence="2">WL1483</strain>
    </source>
</reference>
<dbReference type="AlphaFoldDB" id="A0A0S2SLB2"/>
<name>A0A0S2SLB2_9GAMM</name>
<dbReference type="EMBL" id="CP013067">
    <property type="protein sequence ID" value="ALP42515.1"/>
    <property type="molecule type" value="Genomic_DNA"/>
</dbReference>
<evidence type="ECO:0000313" key="1">
    <source>
        <dbReference type="EMBL" id="ALP42515.1"/>
    </source>
</evidence>
<protein>
    <submittedName>
        <fullName evidence="1">Uncharacterized protein</fullName>
    </submittedName>
</protein>
<reference evidence="1 2" key="2">
    <citation type="journal article" date="2016" name="Genome Announc.">
        <title>Complete Genome Sequence of the Highly Virulent Aeromonas schubertii Strain WL1483, Isolated from Diseased Snakehead Fish (Channa argus) in China.</title>
        <authorList>
            <person name="Liu L."/>
            <person name="Li N."/>
            <person name="Zhang D."/>
            <person name="Fu X."/>
            <person name="Shi C."/>
            <person name="Lin Q."/>
            <person name="Hao G."/>
        </authorList>
    </citation>
    <scope>NUCLEOTIDE SEQUENCE [LARGE SCALE GENOMIC DNA]</scope>
    <source>
        <strain evidence="1 2">WL1483</strain>
    </source>
</reference>
<dbReference type="Proteomes" id="UP000058114">
    <property type="component" value="Chromosome"/>
</dbReference>
<gene>
    <name evidence="1" type="ORF">WL1483_3096</name>
</gene>
<sequence>MLKVQVLLLRNMSFQFLLTLFPSSTLRLMLMNELTIAYRNRMFEL</sequence>
<organism evidence="1 2">
    <name type="scientific">Aeromonas schubertii</name>
    <dbReference type="NCBI Taxonomy" id="652"/>
    <lineage>
        <taxon>Bacteria</taxon>
        <taxon>Pseudomonadati</taxon>
        <taxon>Pseudomonadota</taxon>
        <taxon>Gammaproteobacteria</taxon>
        <taxon>Aeromonadales</taxon>
        <taxon>Aeromonadaceae</taxon>
        <taxon>Aeromonas</taxon>
    </lineage>
</organism>
<evidence type="ECO:0000313" key="2">
    <source>
        <dbReference type="Proteomes" id="UP000058114"/>
    </source>
</evidence>
<accession>A0A0S2SLB2</accession>
<dbReference type="KEGG" id="asr:WL1483_3096"/>
<proteinExistence type="predicted"/>